<dbReference type="InterPro" id="IPR050196">
    <property type="entry name" value="Cytochrome_P450_Monoox"/>
</dbReference>
<dbReference type="GO" id="GO:0005506">
    <property type="term" value="F:iron ion binding"/>
    <property type="evidence" value="ECO:0007669"/>
    <property type="project" value="InterPro"/>
</dbReference>
<dbReference type="FunFam" id="1.10.630.10:FF:000182">
    <property type="entry name" value="Cytochrome P450 3A4"/>
    <property type="match status" value="1"/>
</dbReference>
<dbReference type="Proteomes" id="UP000265120">
    <property type="component" value="Chromosome 9"/>
</dbReference>
<dbReference type="GeneTree" id="ENSGT00940000157278"/>
<evidence type="ECO:0000256" key="12">
    <source>
        <dbReference type="ARBA" id="ARBA00043174"/>
    </source>
</evidence>
<feature type="transmembrane region" description="Helical" evidence="17">
    <location>
        <begin position="6"/>
        <end position="27"/>
    </location>
</feature>
<dbReference type="PRINTS" id="PR00385">
    <property type="entry name" value="P450"/>
</dbReference>
<evidence type="ECO:0000256" key="17">
    <source>
        <dbReference type="SAM" id="Phobius"/>
    </source>
</evidence>
<dbReference type="FunCoup" id="A0A3P8WEH3">
    <property type="interactions" value="328"/>
</dbReference>
<evidence type="ECO:0000256" key="1">
    <source>
        <dbReference type="ARBA" id="ARBA00001971"/>
    </source>
</evidence>
<comment type="function">
    <text evidence="9">Catalyzes the formation of aromatic C18 estrogens from C19 androgens.</text>
</comment>
<reference evidence="18" key="3">
    <citation type="submission" date="2025-09" db="UniProtKB">
        <authorList>
            <consortium name="Ensembl"/>
        </authorList>
    </citation>
    <scope>IDENTIFICATION</scope>
</reference>
<proteinExistence type="inferred from homology"/>
<evidence type="ECO:0000256" key="8">
    <source>
        <dbReference type="ARBA" id="ARBA00023033"/>
    </source>
</evidence>
<dbReference type="PANTHER" id="PTHR24291:SF193">
    <property type="entry name" value="CYTOCHROME P450 4V2"/>
    <property type="match status" value="1"/>
</dbReference>
<dbReference type="Ensembl" id="ENSCSET00000025164.1">
    <property type="protein sequence ID" value="ENSCSEP00000024832.1"/>
    <property type="gene ID" value="ENSCSEG00000015855.1"/>
</dbReference>
<evidence type="ECO:0000256" key="10">
    <source>
        <dbReference type="ARBA" id="ARBA00038885"/>
    </source>
</evidence>
<keyword evidence="17" id="KW-0812">Transmembrane</keyword>
<dbReference type="GO" id="GO:0070330">
    <property type="term" value="F:aromatase activity"/>
    <property type="evidence" value="ECO:0007669"/>
    <property type="project" value="UniProtKB-EC"/>
</dbReference>
<dbReference type="SUPFAM" id="SSF48264">
    <property type="entry name" value="Cytochrome P450"/>
    <property type="match status" value="1"/>
</dbReference>
<comment type="similarity">
    <text evidence="2 16">Belongs to the cytochrome P450 family.</text>
</comment>
<dbReference type="GeneID" id="103384330"/>
<dbReference type="RefSeq" id="XP_008316037.1">
    <property type="nucleotide sequence ID" value="XM_008317815.2"/>
</dbReference>
<evidence type="ECO:0000256" key="9">
    <source>
        <dbReference type="ARBA" id="ARBA00037202"/>
    </source>
</evidence>
<evidence type="ECO:0000256" key="4">
    <source>
        <dbReference type="ARBA" id="ARBA00022617"/>
    </source>
</evidence>
<dbReference type="InterPro" id="IPR036396">
    <property type="entry name" value="Cyt_P450_sf"/>
</dbReference>
<protein>
    <recommendedName>
        <fullName evidence="12">Cytochrome P-450AROM</fullName>
        <ecNumber evidence="3">1.14.14.1</ecNumber>
        <ecNumber evidence="10">1.14.14.14</ecNumber>
    </recommendedName>
    <alternativeName>
        <fullName evidence="11">Estrogen synthase</fullName>
    </alternativeName>
</protein>
<feature type="binding site" description="axial binding residue" evidence="15">
    <location>
        <position position="456"/>
    </location>
    <ligand>
        <name>heme</name>
        <dbReference type="ChEBI" id="CHEBI:30413"/>
    </ligand>
    <ligandPart>
        <name>Fe</name>
        <dbReference type="ChEBI" id="CHEBI:18248"/>
    </ligandPart>
</feature>
<evidence type="ECO:0000256" key="3">
    <source>
        <dbReference type="ARBA" id="ARBA00012109"/>
    </source>
</evidence>
<evidence type="ECO:0000256" key="15">
    <source>
        <dbReference type="PIRSR" id="PIRSR602401-1"/>
    </source>
</evidence>
<dbReference type="InterPro" id="IPR001128">
    <property type="entry name" value="Cyt_P450"/>
</dbReference>
<keyword evidence="17" id="KW-0472">Membrane</keyword>
<evidence type="ECO:0000256" key="13">
    <source>
        <dbReference type="ARBA" id="ARBA00047938"/>
    </source>
</evidence>
<keyword evidence="19" id="KW-1185">Reference proteome</keyword>
<dbReference type="EC" id="1.14.14.1" evidence="3"/>
<dbReference type="GO" id="GO:0020037">
    <property type="term" value="F:heme binding"/>
    <property type="evidence" value="ECO:0007669"/>
    <property type="project" value="InterPro"/>
</dbReference>
<name>A0A3P8WEH3_CYNSE</name>
<evidence type="ECO:0000313" key="19">
    <source>
        <dbReference type="Proteomes" id="UP000265120"/>
    </source>
</evidence>
<evidence type="ECO:0000313" key="18">
    <source>
        <dbReference type="Ensembl" id="ENSCSEP00000024832.1"/>
    </source>
</evidence>
<accession>A0A3P8WEH3</accession>
<keyword evidence="17" id="KW-1133">Transmembrane helix</keyword>
<keyword evidence="6 16" id="KW-0560">Oxidoreductase</keyword>
<evidence type="ECO:0000256" key="2">
    <source>
        <dbReference type="ARBA" id="ARBA00010617"/>
    </source>
</evidence>
<dbReference type="Gene3D" id="1.10.630.10">
    <property type="entry name" value="Cytochrome P450"/>
    <property type="match status" value="1"/>
</dbReference>
<dbReference type="PROSITE" id="PS00086">
    <property type="entry name" value="CYTOCHROME_P450"/>
    <property type="match status" value="1"/>
</dbReference>
<keyword evidence="7 15" id="KW-0408">Iron</keyword>
<dbReference type="OMA" id="MDMRYLE"/>
<keyword evidence="4 15" id="KW-0349">Heme</keyword>
<comment type="catalytic activity">
    <reaction evidence="14">
        <text>androst-4-ene-3,17-dione + 3 reduced [NADPH--hemoprotein reductase] + 3 O2 = estrone + formate + 3 oxidized [NADPH--hemoprotein reductase] + 4 H2O + 4 H(+)</text>
        <dbReference type="Rhea" id="RHEA:38195"/>
        <dbReference type="Rhea" id="RHEA-COMP:11964"/>
        <dbReference type="Rhea" id="RHEA-COMP:11965"/>
        <dbReference type="ChEBI" id="CHEBI:15377"/>
        <dbReference type="ChEBI" id="CHEBI:15378"/>
        <dbReference type="ChEBI" id="CHEBI:15379"/>
        <dbReference type="ChEBI" id="CHEBI:15740"/>
        <dbReference type="ChEBI" id="CHEBI:16422"/>
        <dbReference type="ChEBI" id="CHEBI:17263"/>
        <dbReference type="ChEBI" id="CHEBI:57618"/>
        <dbReference type="ChEBI" id="CHEBI:58210"/>
        <dbReference type="EC" id="1.14.14.14"/>
    </reaction>
</comment>
<dbReference type="CTD" id="558851"/>
<reference evidence="18 19" key="1">
    <citation type="journal article" date="2014" name="Nat. Genet.">
        <title>Whole-genome sequence of a flatfish provides insights into ZW sex chromosome evolution and adaptation to a benthic lifestyle.</title>
        <authorList>
            <person name="Chen S."/>
            <person name="Zhang G."/>
            <person name="Shao C."/>
            <person name="Huang Q."/>
            <person name="Liu G."/>
            <person name="Zhang P."/>
            <person name="Song W."/>
            <person name="An N."/>
            <person name="Chalopin D."/>
            <person name="Volff J.N."/>
            <person name="Hong Y."/>
            <person name="Li Q."/>
            <person name="Sha Z."/>
            <person name="Zhou H."/>
            <person name="Xie M."/>
            <person name="Yu Q."/>
            <person name="Liu Y."/>
            <person name="Xiang H."/>
            <person name="Wang N."/>
            <person name="Wu K."/>
            <person name="Yang C."/>
            <person name="Zhou Q."/>
            <person name="Liao X."/>
            <person name="Yang L."/>
            <person name="Hu Q."/>
            <person name="Zhang J."/>
            <person name="Meng L."/>
            <person name="Jin L."/>
            <person name="Tian Y."/>
            <person name="Lian J."/>
            <person name="Yang J."/>
            <person name="Miao G."/>
            <person name="Liu S."/>
            <person name="Liang Z."/>
            <person name="Yan F."/>
            <person name="Li Y."/>
            <person name="Sun B."/>
            <person name="Zhang H."/>
            <person name="Zhang J."/>
            <person name="Zhu Y."/>
            <person name="Du M."/>
            <person name="Zhao Y."/>
            <person name="Schartl M."/>
            <person name="Tang Q."/>
            <person name="Wang J."/>
        </authorList>
    </citation>
    <scope>NUCLEOTIDE SEQUENCE</scope>
</reference>
<keyword evidence="5 15" id="KW-0479">Metal-binding</keyword>
<reference evidence="18" key="2">
    <citation type="submission" date="2025-08" db="UniProtKB">
        <authorList>
            <consortium name="Ensembl"/>
        </authorList>
    </citation>
    <scope>IDENTIFICATION</scope>
</reference>
<evidence type="ECO:0000256" key="16">
    <source>
        <dbReference type="RuleBase" id="RU000461"/>
    </source>
</evidence>
<dbReference type="STRING" id="244447.ENSCSEP00000024832"/>
<dbReference type="InterPro" id="IPR017972">
    <property type="entry name" value="Cyt_P450_CS"/>
</dbReference>
<dbReference type="PRINTS" id="PR00463">
    <property type="entry name" value="EP450I"/>
</dbReference>
<evidence type="ECO:0000256" key="7">
    <source>
        <dbReference type="ARBA" id="ARBA00023004"/>
    </source>
</evidence>
<dbReference type="InParanoid" id="A0A3P8WEH3"/>
<evidence type="ECO:0000256" key="11">
    <source>
        <dbReference type="ARBA" id="ARBA00042499"/>
    </source>
</evidence>
<evidence type="ECO:0000256" key="14">
    <source>
        <dbReference type="ARBA" id="ARBA00048642"/>
    </source>
</evidence>
<dbReference type="EC" id="1.14.14.14" evidence="10"/>
<dbReference type="KEGG" id="csem:103384330"/>
<sequence length="512" mass="58958">MAVLVGTPSVTLICVSVFVAVLTYITYKLLSGYLYKWFTLKKVPGMEGTYPFVGNALSLKTSSGAFFRQIEELCQKFYGEPLFKMWIGPVPFVILCHSETVEVILNNSVHMDKAMVYNFLHPWLGTGLLTSTGEKWRQRRKMLTPTFHFSILTDFLEVMNEQTAVLLEKLDKKAGTGPYNCFSDVTLCALDIICETAMGKSINAQKDSHSKYVECVYRMSDIVTQRQRKPWFWPDTLYHLFGDGRIHDETLKVLHDFTFKVIREREEEISSMESSEDTNQEGKKRQALLDMLLKTKDEHGNKMSHKDIQEEVDTFMFEGHDTTAAAMNWALHLLGSRPEELRKVQEELQEVFGSSDRPVNTDDLKKLKYLECVIKEALRLFPSVPFFARTICEDCHIKGFKIPKGANAIIVTYALHRDPRYFPEPEEFRPERFLPENSVGRPPYAYIPFSAGLRNCIGQRFALMEEKVVLSSILRKFTIQSLQTREELQPIGELILRPEKGILIKLERRETS</sequence>
<organism evidence="18 19">
    <name type="scientific">Cynoglossus semilaevis</name>
    <name type="common">Tongue sole</name>
    <dbReference type="NCBI Taxonomy" id="244447"/>
    <lineage>
        <taxon>Eukaryota</taxon>
        <taxon>Metazoa</taxon>
        <taxon>Chordata</taxon>
        <taxon>Craniata</taxon>
        <taxon>Vertebrata</taxon>
        <taxon>Euteleostomi</taxon>
        <taxon>Actinopterygii</taxon>
        <taxon>Neopterygii</taxon>
        <taxon>Teleostei</taxon>
        <taxon>Neoteleostei</taxon>
        <taxon>Acanthomorphata</taxon>
        <taxon>Carangaria</taxon>
        <taxon>Pleuronectiformes</taxon>
        <taxon>Pleuronectoidei</taxon>
        <taxon>Cynoglossidae</taxon>
        <taxon>Cynoglossinae</taxon>
        <taxon>Cynoglossus</taxon>
    </lineage>
</organism>
<dbReference type="InterPro" id="IPR002401">
    <property type="entry name" value="Cyt_P450_E_grp-I"/>
</dbReference>
<dbReference type="PANTHER" id="PTHR24291">
    <property type="entry name" value="CYTOCHROME P450 FAMILY 4"/>
    <property type="match status" value="1"/>
</dbReference>
<dbReference type="Pfam" id="PF00067">
    <property type="entry name" value="p450"/>
    <property type="match status" value="1"/>
</dbReference>
<dbReference type="AlphaFoldDB" id="A0A3P8WEH3"/>
<dbReference type="OrthoDB" id="1470350at2759"/>
<comment type="cofactor">
    <cofactor evidence="1 15">
        <name>heme</name>
        <dbReference type="ChEBI" id="CHEBI:30413"/>
    </cofactor>
</comment>
<evidence type="ECO:0000256" key="5">
    <source>
        <dbReference type="ARBA" id="ARBA00022723"/>
    </source>
</evidence>
<comment type="catalytic activity">
    <reaction evidence="13">
        <text>testosterone + 3 reduced [NADPH--hemoprotein reductase] + 3 O2 = 17beta-estradiol + formate + 3 oxidized [NADPH--hemoprotein reductase] + 4 H2O + 4 H(+)</text>
        <dbReference type="Rhea" id="RHEA:38191"/>
        <dbReference type="Rhea" id="RHEA-COMP:11964"/>
        <dbReference type="Rhea" id="RHEA-COMP:11965"/>
        <dbReference type="ChEBI" id="CHEBI:15377"/>
        <dbReference type="ChEBI" id="CHEBI:15378"/>
        <dbReference type="ChEBI" id="CHEBI:15379"/>
        <dbReference type="ChEBI" id="CHEBI:15740"/>
        <dbReference type="ChEBI" id="CHEBI:16469"/>
        <dbReference type="ChEBI" id="CHEBI:17347"/>
        <dbReference type="ChEBI" id="CHEBI:57618"/>
        <dbReference type="ChEBI" id="CHEBI:58210"/>
        <dbReference type="EC" id="1.14.14.14"/>
    </reaction>
</comment>
<evidence type="ECO:0000256" key="6">
    <source>
        <dbReference type="ARBA" id="ARBA00023002"/>
    </source>
</evidence>
<keyword evidence="8 16" id="KW-0503">Monooxygenase</keyword>